<dbReference type="InterPro" id="IPR041698">
    <property type="entry name" value="Methyltransf_25"/>
</dbReference>
<evidence type="ECO:0000256" key="1">
    <source>
        <dbReference type="ARBA" id="ARBA00022679"/>
    </source>
</evidence>
<keyword evidence="4" id="KW-1185">Reference proteome</keyword>
<dbReference type="PANTHER" id="PTHR43861:SF3">
    <property type="entry name" value="PUTATIVE (AFU_ORTHOLOGUE AFUA_2G14390)-RELATED"/>
    <property type="match status" value="1"/>
</dbReference>
<dbReference type="Proteomes" id="UP000218831">
    <property type="component" value="Unassembled WGS sequence"/>
</dbReference>
<dbReference type="AlphaFoldDB" id="A0A2A2GC55"/>
<evidence type="ECO:0000313" key="3">
    <source>
        <dbReference type="EMBL" id="PAU94435.1"/>
    </source>
</evidence>
<proteinExistence type="predicted"/>
<organism evidence="3 4">
    <name type="scientific">Fodinibius salipaludis</name>
    <dbReference type="NCBI Taxonomy" id="2032627"/>
    <lineage>
        <taxon>Bacteria</taxon>
        <taxon>Pseudomonadati</taxon>
        <taxon>Balneolota</taxon>
        <taxon>Balneolia</taxon>
        <taxon>Balneolales</taxon>
        <taxon>Balneolaceae</taxon>
        <taxon>Fodinibius</taxon>
    </lineage>
</organism>
<dbReference type="InterPro" id="IPR029063">
    <property type="entry name" value="SAM-dependent_MTases_sf"/>
</dbReference>
<dbReference type="PANTHER" id="PTHR43861">
    <property type="entry name" value="TRANS-ACONITATE 2-METHYLTRANSFERASE-RELATED"/>
    <property type="match status" value="1"/>
</dbReference>
<name>A0A2A2GC55_9BACT</name>
<keyword evidence="3" id="KW-0489">Methyltransferase</keyword>
<comment type="caution">
    <text evidence="3">The sequence shown here is derived from an EMBL/GenBank/DDBJ whole genome shotgun (WGS) entry which is preliminary data.</text>
</comment>
<dbReference type="RefSeq" id="WP_095605976.1">
    <property type="nucleotide sequence ID" value="NZ_NSKE01000004.1"/>
</dbReference>
<dbReference type="GO" id="GO:0008168">
    <property type="term" value="F:methyltransferase activity"/>
    <property type="evidence" value="ECO:0007669"/>
    <property type="project" value="UniProtKB-KW"/>
</dbReference>
<reference evidence="3 4" key="1">
    <citation type="submission" date="2017-08" db="EMBL/GenBank/DDBJ databases">
        <title>Aliifodinibius alkalisoli sp. nov., isolated from saline alkaline soil.</title>
        <authorList>
            <person name="Liu D."/>
            <person name="Zhang G."/>
        </authorList>
    </citation>
    <scope>NUCLEOTIDE SEQUENCE [LARGE SCALE GENOMIC DNA]</scope>
    <source>
        <strain evidence="3 4">WN023</strain>
    </source>
</reference>
<keyword evidence="1 3" id="KW-0808">Transferase</keyword>
<dbReference type="GO" id="GO:0032259">
    <property type="term" value="P:methylation"/>
    <property type="evidence" value="ECO:0007669"/>
    <property type="project" value="UniProtKB-KW"/>
</dbReference>
<evidence type="ECO:0000259" key="2">
    <source>
        <dbReference type="Pfam" id="PF13649"/>
    </source>
</evidence>
<gene>
    <name evidence="3" type="ORF">CK503_06435</name>
</gene>
<accession>A0A2A2GC55</accession>
<dbReference type="EMBL" id="NSKE01000004">
    <property type="protein sequence ID" value="PAU94435.1"/>
    <property type="molecule type" value="Genomic_DNA"/>
</dbReference>
<dbReference type="OrthoDB" id="9804312at2"/>
<dbReference type="Pfam" id="PF13649">
    <property type="entry name" value="Methyltransf_25"/>
    <property type="match status" value="1"/>
</dbReference>
<dbReference type="SUPFAM" id="SSF53335">
    <property type="entry name" value="S-adenosyl-L-methionine-dependent methyltransferases"/>
    <property type="match status" value="1"/>
</dbReference>
<feature type="domain" description="Methyltransferase" evidence="2">
    <location>
        <begin position="48"/>
        <end position="134"/>
    </location>
</feature>
<dbReference type="CDD" id="cd02440">
    <property type="entry name" value="AdoMet_MTases"/>
    <property type="match status" value="1"/>
</dbReference>
<evidence type="ECO:0000313" key="4">
    <source>
        <dbReference type="Proteomes" id="UP000218831"/>
    </source>
</evidence>
<dbReference type="Gene3D" id="3.40.50.150">
    <property type="entry name" value="Vaccinia Virus protein VP39"/>
    <property type="match status" value="1"/>
</dbReference>
<protein>
    <submittedName>
        <fullName evidence="3">SAM-dependent methyltransferase</fullName>
    </submittedName>
</protein>
<sequence>MRTAQEAKQFWDDRYSSGNYIYGTQPNRFFKDKIDELEPGWLLLPAEGEGRNAIYAVREGWKVDAFDISEKGRKKALELAKRNHVTVNYYLSNFEDFDITNKQYDAVALIYTHLHKSKRRETHRKLITGLKPGGHLILEAFSKEQLGNDSGGPQDIDMLYNLDELLEDFDNLQIKHAGSIEIELKEGNHHEGTANVIRILAMKSKG</sequence>